<dbReference type="InterPro" id="IPR006128">
    <property type="entry name" value="Lipoprotein_PsaA-like"/>
</dbReference>
<proteinExistence type="inferred from homology"/>
<name>A0A1M6QQG6_9AQUI</name>
<gene>
    <name evidence="5" type="ORF">SAMN05444391_0338</name>
</gene>
<organism evidence="5 6">
    <name type="scientific">Thermocrinis minervae</name>
    <dbReference type="NCBI Taxonomy" id="381751"/>
    <lineage>
        <taxon>Bacteria</taxon>
        <taxon>Pseudomonadati</taxon>
        <taxon>Aquificota</taxon>
        <taxon>Aquificia</taxon>
        <taxon>Aquificales</taxon>
        <taxon>Aquificaceae</taxon>
        <taxon>Thermocrinis</taxon>
    </lineage>
</organism>
<dbReference type="Pfam" id="PF01297">
    <property type="entry name" value="ZnuA"/>
    <property type="match status" value="1"/>
</dbReference>
<dbReference type="PRINTS" id="PR00690">
    <property type="entry name" value="ADHESNFAMILY"/>
</dbReference>
<reference evidence="5 6" key="1">
    <citation type="submission" date="2016-11" db="EMBL/GenBank/DDBJ databases">
        <authorList>
            <person name="Jaros S."/>
            <person name="Januszkiewicz K."/>
            <person name="Wedrychowicz H."/>
        </authorList>
    </citation>
    <scope>NUCLEOTIDE SEQUENCE [LARGE SCALE GENOMIC DNA]</scope>
    <source>
        <strain evidence="5 6">DSM 19557</strain>
    </source>
</reference>
<dbReference type="InterPro" id="IPR006129">
    <property type="entry name" value="AdhesinB"/>
</dbReference>
<dbReference type="GO" id="GO:0030001">
    <property type="term" value="P:metal ion transport"/>
    <property type="evidence" value="ECO:0007669"/>
    <property type="project" value="InterPro"/>
</dbReference>
<evidence type="ECO:0000256" key="2">
    <source>
        <dbReference type="ARBA" id="ARBA00022448"/>
    </source>
</evidence>
<dbReference type="GO" id="GO:0007155">
    <property type="term" value="P:cell adhesion"/>
    <property type="evidence" value="ECO:0007669"/>
    <property type="project" value="InterPro"/>
</dbReference>
<sequence length="289" mass="32865">MRVLIFLFLALSLSFAQLRVVATYPWIGDLVKRIGKDRVDVFILAKPTEDPHFVVPKPSFIARLRSADLLVIQGASLEVGFVPVLLQQSNNPKIQPGREGFLDLSGFVRLIEKPQSVSRAMGDVHPEGNPHYNLDPHNIPILARAIKEKLCSLDRSGCASYEENLRVFEREWSDRLREWDRRLSVLRGQKVVSYHMLYDYLLLRYGAQLVGTIEPLPGIPPTPRHTQELVGLVRSQGVRLILQDVYHEKRTAQYIASQTGARVVELPHDGYNLVELFNTISIKLEEALR</sequence>
<dbReference type="SUPFAM" id="SSF53807">
    <property type="entry name" value="Helical backbone' metal receptor"/>
    <property type="match status" value="1"/>
</dbReference>
<dbReference type="PANTHER" id="PTHR42953:SF2">
    <property type="entry name" value="ADHESION PROTEIN"/>
    <property type="match status" value="1"/>
</dbReference>
<dbReference type="STRING" id="381751.SAMN05444391_0338"/>
<evidence type="ECO:0000256" key="4">
    <source>
        <dbReference type="RuleBase" id="RU003512"/>
    </source>
</evidence>
<dbReference type="RefSeq" id="WP_079653520.1">
    <property type="nucleotide sequence ID" value="NZ_LT670846.1"/>
</dbReference>
<dbReference type="Gene3D" id="3.40.50.1980">
    <property type="entry name" value="Nitrogenase molybdenum iron protein domain"/>
    <property type="match status" value="2"/>
</dbReference>
<keyword evidence="3" id="KW-0732">Signal</keyword>
<keyword evidence="6" id="KW-1185">Reference proteome</keyword>
<dbReference type="PANTHER" id="PTHR42953">
    <property type="entry name" value="HIGH-AFFINITY ZINC UPTAKE SYSTEM PROTEIN ZNUA-RELATED"/>
    <property type="match status" value="1"/>
</dbReference>
<evidence type="ECO:0000256" key="1">
    <source>
        <dbReference type="ARBA" id="ARBA00011028"/>
    </source>
</evidence>
<comment type="similarity">
    <text evidence="1 4">Belongs to the bacterial solute-binding protein 9 family.</text>
</comment>
<dbReference type="InterPro" id="IPR006127">
    <property type="entry name" value="ZnuA-like"/>
</dbReference>
<dbReference type="EMBL" id="LT670846">
    <property type="protein sequence ID" value="SHK22340.1"/>
    <property type="molecule type" value="Genomic_DNA"/>
</dbReference>
<dbReference type="InterPro" id="IPR050492">
    <property type="entry name" value="Bact_metal-bind_prot9"/>
</dbReference>
<evidence type="ECO:0000256" key="3">
    <source>
        <dbReference type="ARBA" id="ARBA00022729"/>
    </source>
</evidence>
<dbReference type="PRINTS" id="PR00691">
    <property type="entry name" value="ADHESINB"/>
</dbReference>
<accession>A0A1M6QQG6</accession>
<dbReference type="OrthoDB" id="9810636at2"/>
<evidence type="ECO:0000313" key="5">
    <source>
        <dbReference type="EMBL" id="SHK22340.1"/>
    </source>
</evidence>
<dbReference type="GO" id="GO:0046872">
    <property type="term" value="F:metal ion binding"/>
    <property type="evidence" value="ECO:0007669"/>
    <property type="project" value="InterPro"/>
</dbReference>
<dbReference type="AlphaFoldDB" id="A0A1M6QQG6"/>
<dbReference type="Proteomes" id="UP000189810">
    <property type="component" value="Chromosome I"/>
</dbReference>
<keyword evidence="2 4" id="KW-0813">Transport</keyword>
<evidence type="ECO:0000313" key="6">
    <source>
        <dbReference type="Proteomes" id="UP000189810"/>
    </source>
</evidence>
<protein>
    <submittedName>
        <fullName evidence="5">Zinc/manganese transport system substrate-binding protein</fullName>
    </submittedName>
</protein>
<dbReference type="CDD" id="cd01145">
    <property type="entry name" value="TroA_c"/>
    <property type="match status" value="1"/>
</dbReference>